<evidence type="ECO:0000313" key="3">
    <source>
        <dbReference type="Proteomes" id="UP000262004"/>
    </source>
</evidence>
<dbReference type="EMBL" id="AP018558">
    <property type="protein sequence ID" value="BBD77220.1"/>
    <property type="molecule type" value="Genomic_DNA"/>
</dbReference>
<gene>
    <name evidence="2" type="ORF">HPTL_0953</name>
</gene>
<sequence length="118" mass="12803">MALADTTLLTELIGHEAVVLLVRAAGGLSVYVPKSPPFSGPLSVLPPEAQKRLASYAGGDLLYIPKCDGALRAARDAEIRAAYDAGARVSEIARRWGLSERWVYEILGRPEVRQPELF</sequence>
<evidence type="ECO:0000259" key="1">
    <source>
        <dbReference type="Pfam" id="PF08765"/>
    </source>
</evidence>
<feature type="domain" description="Mor transcription activator" evidence="1">
    <location>
        <begin position="48"/>
        <end position="109"/>
    </location>
</feature>
<accession>A0A2Z6DXP8</accession>
<dbReference type="InterPro" id="IPR009057">
    <property type="entry name" value="Homeodomain-like_sf"/>
</dbReference>
<protein>
    <recommendedName>
        <fullName evidence="1">Mor transcription activator domain-containing protein</fullName>
    </recommendedName>
</protein>
<dbReference type="Proteomes" id="UP000262004">
    <property type="component" value="Chromosome"/>
</dbReference>
<dbReference type="RefSeq" id="WP_119334976.1">
    <property type="nucleotide sequence ID" value="NZ_AP018558.1"/>
</dbReference>
<dbReference type="Pfam" id="PF08765">
    <property type="entry name" value="Mor"/>
    <property type="match status" value="1"/>
</dbReference>
<evidence type="ECO:0000313" key="2">
    <source>
        <dbReference type="EMBL" id="BBD77220.1"/>
    </source>
</evidence>
<dbReference type="KEGG" id="htl:HPTL_0953"/>
<dbReference type="OrthoDB" id="8896696at2"/>
<dbReference type="InterPro" id="IPR014875">
    <property type="entry name" value="Mor_transcription_activator"/>
</dbReference>
<name>A0A2Z6DXP8_HYDTE</name>
<dbReference type="SUPFAM" id="SSF46689">
    <property type="entry name" value="Homeodomain-like"/>
    <property type="match status" value="1"/>
</dbReference>
<keyword evidence="3" id="KW-1185">Reference proteome</keyword>
<dbReference type="Gene3D" id="1.10.10.60">
    <property type="entry name" value="Homeodomain-like"/>
    <property type="match status" value="1"/>
</dbReference>
<proteinExistence type="predicted"/>
<reference evidence="2 3" key="1">
    <citation type="submission" date="2018-04" db="EMBL/GenBank/DDBJ databases">
        <title>Complete genome sequence of Hydrogenophilus thermoluteolus TH-1.</title>
        <authorList>
            <person name="Arai H."/>
        </authorList>
    </citation>
    <scope>NUCLEOTIDE SEQUENCE [LARGE SCALE GENOMIC DNA]</scope>
    <source>
        <strain evidence="2 3">TH-1</strain>
    </source>
</reference>
<organism evidence="2 3">
    <name type="scientific">Hydrogenophilus thermoluteolus</name>
    <name type="common">Pseudomonas hydrogenothermophila</name>
    <dbReference type="NCBI Taxonomy" id="297"/>
    <lineage>
        <taxon>Bacteria</taxon>
        <taxon>Pseudomonadati</taxon>
        <taxon>Pseudomonadota</taxon>
        <taxon>Hydrogenophilia</taxon>
        <taxon>Hydrogenophilales</taxon>
        <taxon>Hydrogenophilaceae</taxon>
        <taxon>Hydrogenophilus</taxon>
    </lineage>
</organism>
<dbReference type="AlphaFoldDB" id="A0A2Z6DXP8"/>